<sequence>MMIRMLYCLIYQQNVVQLHMVYERNNRNDNTDIWLDHMKIMQLLKTNMTYQS</sequence>
<dbReference type="Proteomes" id="UP000269396">
    <property type="component" value="Unassembled WGS sequence"/>
</dbReference>
<proteinExistence type="predicted"/>
<evidence type="ECO:0000313" key="1">
    <source>
        <dbReference type="EMBL" id="VDP30200.1"/>
    </source>
</evidence>
<reference evidence="1 2" key="1">
    <citation type="submission" date="2018-11" db="EMBL/GenBank/DDBJ databases">
        <authorList>
            <consortium name="Pathogen Informatics"/>
        </authorList>
    </citation>
    <scope>NUCLEOTIDE SEQUENCE [LARGE SCALE GENOMIC DNA]</scope>
    <source>
        <strain>Denwood</strain>
        <strain evidence="2">Zambia</strain>
    </source>
</reference>
<organism evidence="1 2">
    <name type="scientific">Schistosoma mattheei</name>
    <dbReference type="NCBI Taxonomy" id="31246"/>
    <lineage>
        <taxon>Eukaryota</taxon>
        <taxon>Metazoa</taxon>
        <taxon>Spiralia</taxon>
        <taxon>Lophotrochozoa</taxon>
        <taxon>Platyhelminthes</taxon>
        <taxon>Trematoda</taxon>
        <taxon>Digenea</taxon>
        <taxon>Strigeidida</taxon>
        <taxon>Schistosomatoidea</taxon>
        <taxon>Schistosomatidae</taxon>
        <taxon>Schistosoma</taxon>
    </lineage>
</organism>
<gene>
    <name evidence="1" type="ORF">SMTD_LOCUS5751</name>
</gene>
<protein>
    <submittedName>
        <fullName evidence="1">Uncharacterized protein</fullName>
    </submittedName>
</protein>
<evidence type="ECO:0000313" key="2">
    <source>
        <dbReference type="Proteomes" id="UP000269396"/>
    </source>
</evidence>
<accession>A0A3P8CHU4</accession>
<name>A0A3P8CHU4_9TREM</name>
<dbReference type="EMBL" id="UZAL01027188">
    <property type="protein sequence ID" value="VDP30200.1"/>
    <property type="molecule type" value="Genomic_DNA"/>
</dbReference>
<dbReference type="AlphaFoldDB" id="A0A3P8CHU4"/>
<keyword evidence="2" id="KW-1185">Reference proteome</keyword>